<dbReference type="InterPro" id="IPR016181">
    <property type="entry name" value="Acyl_CoA_acyltransferase"/>
</dbReference>
<dbReference type="AlphaFoldDB" id="A0A9D2MVQ7"/>
<dbReference type="SUPFAM" id="SSF55729">
    <property type="entry name" value="Acyl-CoA N-acyltransferases (Nat)"/>
    <property type="match status" value="1"/>
</dbReference>
<comment type="caution">
    <text evidence="2">The sequence shown here is derived from an EMBL/GenBank/DDBJ whole genome shotgun (WGS) entry which is preliminary data.</text>
</comment>
<dbReference type="Gene3D" id="3.40.630.30">
    <property type="match status" value="1"/>
</dbReference>
<evidence type="ECO:0000313" key="2">
    <source>
        <dbReference type="EMBL" id="HJB98412.1"/>
    </source>
</evidence>
<gene>
    <name evidence="2" type="ORF">H9710_07525</name>
</gene>
<dbReference type="CDD" id="cd04301">
    <property type="entry name" value="NAT_SF"/>
    <property type="match status" value="1"/>
</dbReference>
<proteinExistence type="predicted"/>
<dbReference type="InterPro" id="IPR000182">
    <property type="entry name" value="GNAT_dom"/>
</dbReference>
<name>A0A9D2MVQ7_9FIRM</name>
<evidence type="ECO:0000313" key="3">
    <source>
        <dbReference type="Proteomes" id="UP000826793"/>
    </source>
</evidence>
<dbReference type="Pfam" id="PF00583">
    <property type="entry name" value="Acetyltransf_1"/>
    <property type="match status" value="1"/>
</dbReference>
<protein>
    <submittedName>
        <fullName evidence="2">GNAT family N-acetyltransferase</fullName>
    </submittedName>
</protein>
<organism evidence="2 3">
    <name type="scientific">Candidatus Acutalibacter pullicola</name>
    <dbReference type="NCBI Taxonomy" id="2838417"/>
    <lineage>
        <taxon>Bacteria</taxon>
        <taxon>Bacillati</taxon>
        <taxon>Bacillota</taxon>
        <taxon>Clostridia</taxon>
        <taxon>Eubacteriales</taxon>
        <taxon>Acutalibacteraceae</taxon>
        <taxon>Acutalibacter</taxon>
    </lineage>
</organism>
<feature type="domain" description="N-acetyltransferase" evidence="1">
    <location>
        <begin position="31"/>
        <end position="185"/>
    </location>
</feature>
<dbReference type="Proteomes" id="UP000826793">
    <property type="component" value="Unassembled WGS sequence"/>
</dbReference>
<dbReference type="GO" id="GO:0016747">
    <property type="term" value="F:acyltransferase activity, transferring groups other than amino-acyl groups"/>
    <property type="evidence" value="ECO:0007669"/>
    <property type="project" value="InterPro"/>
</dbReference>
<accession>A0A9D2MVQ7</accession>
<reference evidence="2" key="2">
    <citation type="submission" date="2021-04" db="EMBL/GenBank/DDBJ databases">
        <authorList>
            <person name="Gilroy R."/>
        </authorList>
    </citation>
    <scope>NUCLEOTIDE SEQUENCE</scope>
    <source>
        <strain evidence="2">CHK185-1770</strain>
    </source>
</reference>
<evidence type="ECO:0000259" key="1">
    <source>
        <dbReference type="PROSITE" id="PS51186"/>
    </source>
</evidence>
<dbReference type="EMBL" id="DWXG01000056">
    <property type="protein sequence ID" value="HJB98412.1"/>
    <property type="molecule type" value="Genomic_DNA"/>
</dbReference>
<dbReference type="PROSITE" id="PS51186">
    <property type="entry name" value="GNAT"/>
    <property type="match status" value="1"/>
</dbReference>
<sequence length="214" mass="24726">MSDTVSIAGGNLFMRCDTVNQNAFREPPAGIHFRSCRPDELELWKRLSVEDPTYVSFMTEYFEKVYASQAEEFFRRCTFACTQDDTPIGTCFLWKAYGQVTTLHWYRVLPAYEGQGIGRALLTYLFQTLTPEDYPLYLHTHPACTRALHLYSDFGFALVREPAVIGTRSNHWQEALSYLEKVMPPAYYQQLTARMTDADETLLRAAASREHEEF</sequence>
<reference evidence="2" key="1">
    <citation type="journal article" date="2021" name="PeerJ">
        <title>Extensive microbial diversity within the chicken gut microbiome revealed by metagenomics and culture.</title>
        <authorList>
            <person name="Gilroy R."/>
            <person name="Ravi A."/>
            <person name="Getino M."/>
            <person name="Pursley I."/>
            <person name="Horton D.L."/>
            <person name="Alikhan N.F."/>
            <person name="Baker D."/>
            <person name="Gharbi K."/>
            <person name="Hall N."/>
            <person name="Watson M."/>
            <person name="Adriaenssens E.M."/>
            <person name="Foster-Nyarko E."/>
            <person name="Jarju S."/>
            <person name="Secka A."/>
            <person name="Antonio M."/>
            <person name="Oren A."/>
            <person name="Chaudhuri R.R."/>
            <person name="La Ragione R."/>
            <person name="Hildebrand F."/>
            <person name="Pallen M.J."/>
        </authorList>
    </citation>
    <scope>NUCLEOTIDE SEQUENCE</scope>
    <source>
        <strain evidence="2">CHK185-1770</strain>
    </source>
</reference>